<sequence>MVGFLQAQNCSNYPASWRHPESATDFLTADYYQRIARILEAGKFHLAFFDDRLALPDIYGGDHAEAVRNGVRVVKMDPIPILTMMGAVTTRLGLGATCSTTYYQPFHVARMFSTLDHMSGGRAAWNVVTSLNDSEAANYGADRVIDHNERYDRADEFMEVVLGHWEAWDPDAIVLDKERSVFADPAGVHRLDHEGRFLRSRGPFTVPRTPQGRPIVIQAGQSGRGRQFAARWADVIFAIYPNLEFGQKAYAATRDAATAAGREPGSYRVAPAAYVTVAEAQAEAEEKAAFIASLARPIDTLALLSEALNYDFATKPAGEPFTDEEMASISGLQAIRDRVVTLSGNPHPTVEDFVTYSRRGTVNEMPHFVGTPPPSPMRWRNGSRARPATDSCSPRPTCRAPTRISRASWYPSCSAAASITKLCRADAQGESRPGKHAMIAR</sequence>
<dbReference type="PANTHER" id="PTHR30011:SF16">
    <property type="entry name" value="C2H2 FINGER DOMAIN TRANSCRIPTION FACTOR (EUROFUNG)-RELATED"/>
    <property type="match status" value="1"/>
</dbReference>
<evidence type="ECO:0000256" key="3">
    <source>
        <dbReference type="ARBA" id="ARBA00023002"/>
    </source>
</evidence>
<dbReference type="InterPro" id="IPR016215">
    <property type="entry name" value="NTA_MOA"/>
</dbReference>
<evidence type="ECO:0000313" key="9">
    <source>
        <dbReference type="Proteomes" id="UP001174909"/>
    </source>
</evidence>
<dbReference type="PIRSF" id="PIRSF000337">
    <property type="entry name" value="NTA_MOA"/>
    <property type="match status" value="1"/>
</dbReference>
<dbReference type="InterPro" id="IPR036661">
    <property type="entry name" value="Luciferase-like_sf"/>
</dbReference>
<dbReference type="NCBIfam" id="TIGR03860">
    <property type="entry name" value="FMN_nitrolo"/>
    <property type="match status" value="1"/>
</dbReference>
<dbReference type="GO" id="GO:0004497">
    <property type="term" value="F:monooxygenase activity"/>
    <property type="evidence" value="ECO:0007669"/>
    <property type="project" value="UniProtKB-KW"/>
</dbReference>
<reference evidence="8" key="1">
    <citation type="submission" date="2023-03" db="EMBL/GenBank/DDBJ databases">
        <authorList>
            <person name="Steffen K."/>
            <person name="Cardenas P."/>
        </authorList>
    </citation>
    <scope>NUCLEOTIDE SEQUENCE</scope>
</reference>
<keyword evidence="2" id="KW-0288">FMN</keyword>
<dbReference type="AlphaFoldDB" id="A0AA35X7S2"/>
<evidence type="ECO:0000256" key="4">
    <source>
        <dbReference type="ARBA" id="ARBA00023033"/>
    </source>
</evidence>
<dbReference type="PANTHER" id="PTHR30011">
    <property type="entry name" value="ALKANESULFONATE MONOOXYGENASE-RELATED"/>
    <property type="match status" value="1"/>
</dbReference>
<dbReference type="Proteomes" id="UP001174909">
    <property type="component" value="Unassembled WGS sequence"/>
</dbReference>
<evidence type="ECO:0000259" key="7">
    <source>
        <dbReference type="Pfam" id="PF00296"/>
    </source>
</evidence>
<evidence type="ECO:0000256" key="5">
    <source>
        <dbReference type="ARBA" id="ARBA00033748"/>
    </source>
</evidence>
<accession>A0AA35X7S2</accession>
<evidence type="ECO:0000256" key="1">
    <source>
        <dbReference type="ARBA" id="ARBA00022630"/>
    </source>
</evidence>
<dbReference type="EMBL" id="CASHTH010003626">
    <property type="protein sequence ID" value="CAI8047334.1"/>
    <property type="molecule type" value="Genomic_DNA"/>
</dbReference>
<proteinExistence type="inferred from homology"/>
<comment type="caution">
    <text evidence="8">The sequence shown here is derived from an EMBL/GenBank/DDBJ whole genome shotgun (WGS) entry which is preliminary data.</text>
</comment>
<gene>
    <name evidence="8" type="ORF">GBAR_LOCUS26154</name>
</gene>
<keyword evidence="9" id="KW-1185">Reference proteome</keyword>
<evidence type="ECO:0000256" key="2">
    <source>
        <dbReference type="ARBA" id="ARBA00022643"/>
    </source>
</evidence>
<dbReference type="GO" id="GO:0016705">
    <property type="term" value="F:oxidoreductase activity, acting on paired donors, with incorporation or reduction of molecular oxygen"/>
    <property type="evidence" value="ECO:0007669"/>
    <property type="project" value="InterPro"/>
</dbReference>
<name>A0AA35X7S2_GEOBA</name>
<dbReference type="CDD" id="cd01095">
    <property type="entry name" value="Nitrilotriacetate_monoxgenase"/>
    <property type="match status" value="1"/>
</dbReference>
<dbReference type="Gene3D" id="3.20.20.30">
    <property type="entry name" value="Luciferase-like domain"/>
    <property type="match status" value="1"/>
</dbReference>
<evidence type="ECO:0000313" key="8">
    <source>
        <dbReference type="EMBL" id="CAI8047334.1"/>
    </source>
</evidence>
<protein>
    <submittedName>
        <fullName evidence="8">Dibenzothiophene desulfurization enzyme A</fullName>
    </submittedName>
</protein>
<dbReference type="InterPro" id="IPR011251">
    <property type="entry name" value="Luciferase-like_dom"/>
</dbReference>
<feature type="region of interest" description="Disordered" evidence="6">
    <location>
        <begin position="364"/>
        <end position="400"/>
    </location>
</feature>
<feature type="domain" description="Luciferase-like" evidence="7">
    <location>
        <begin position="27"/>
        <end position="356"/>
    </location>
</feature>
<organism evidence="8 9">
    <name type="scientific">Geodia barretti</name>
    <name type="common">Barrett's horny sponge</name>
    <dbReference type="NCBI Taxonomy" id="519541"/>
    <lineage>
        <taxon>Eukaryota</taxon>
        <taxon>Metazoa</taxon>
        <taxon>Porifera</taxon>
        <taxon>Demospongiae</taxon>
        <taxon>Heteroscleromorpha</taxon>
        <taxon>Tetractinellida</taxon>
        <taxon>Astrophorina</taxon>
        <taxon>Geodiidae</taxon>
        <taxon>Geodia</taxon>
    </lineage>
</organism>
<comment type="similarity">
    <text evidence="5">Belongs to the NtaA/SnaA/DszA monooxygenase family.</text>
</comment>
<keyword evidence="4" id="KW-0503">Monooxygenase</keyword>
<dbReference type="SUPFAM" id="SSF51679">
    <property type="entry name" value="Bacterial luciferase-like"/>
    <property type="match status" value="1"/>
</dbReference>
<keyword evidence="1" id="KW-0285">Flavoprotein</keyword>
<evidence type="ECO:0000256" key="6">
    <source>
        <dbReference type="SAM" id="MobiDB-lite"/>
    </source>
</evidence>
<keyword evidence="3" id="KW-0560">Oxidoreductase</keyword>
<dbReference type="Pfam" id="PF00296">
    <property type="entry name" value="Bac_luciferase"/>
    <property type="match status" value="1"/>
</dbReference>
<dbReference type="InterPro" id="IPR051260">
    <property type="entry name" value="Diverse_substr_monoxygenases"/>
</dbReference>